<dbReference type="InterPro" id="IPR011701">
    <property type="entry name" value="MFS"/>
</dbReference>
<evidence type="ECO:0000313" key="5">
    <source>
        <dbReference type="EMBL" id="KAG5165546.1"/>
    </source>
</evidence>
<comment type="caution">
    <text evidence="5">The sequence shown here is derived from an EMBL/GenBank/DDBJ whole genome shotgun (WGS) entry which is preliminary data.</text>
</comment>
<dbReference type="InterPro" id="IPR050327">
    <property type="entry name" value="Proton-linked_MCT"/>
</dbReference>
<dbReference type="OrthoDB" id="6499973at2759"/>
<reference evidence="5" key="1">
    <citation type="submission" date="2021-02" db="EMBL/GenBank/DDBJ databases">
        <title>Psilocybe cubensis genome.</title>
        <authorList>
            <person name="Mckernan K.J."/>
            <person name="Crawford S."/>
            <person name="Trippe A."/>
            <person name="Kane L.T."/>
            <person name="Mclaughlin S."/>
        </authorList>
    </citation>
    <scope>NUCLEOTIDE SEQUENCE [LARGE SCALE GENOMIC DNA]</scope>
    <source>
        <strain evidence="5">MGC-MH-2018</strain>
    </source>
</reference>
<evidence type="ECO:0000256" key="4">
    <source>
        <dbReference type="SAM" id="Phobius"/>
    </source>
</evidence>
<feature type="transmembrane region" description="Helical" evidence="4">
    <location>
        <begin position="463"/>
        <end position="483"/>
    </location>
</feature>
<gene>
    <name evidence="5" type="ORF">JR316_009126</name>
</gene>
<protein>
    <recommendedName>
        <fullName evidence="6">MFS general substrate transporter</fullName>
    </recommendedName>
</protein>
<dbReference type="GO" id="GO:0022857">
    <property type="term" value="F:transmembrane transporter activity"/>
    <property type="evidence" value="ECO:0007669"/>
    <property type="project" value="InterPro"/>
</dbReference>
<feature type="transmembrane region" description="Helical" evidence="4">
    <location>
        <begin position="428"/>
        <end position="451"/>
    </location>
</feature>
<dbReference type="Gene3D" id="1.20.1250.20">
    <property type="entry name" value="MFS general substrate transporter like domains"/>
    <property type="match status" value="2"/>
</dbReference>
<name>A0A8H8CHD1_PSICU</name>
<feature type="compositionally biased region" description="Basic and acidic residues" evidence="3">
    <location>
        <begin position="52"/>
        <end position="62"/>
    </location>
</feature>
<feature type="transmembrane region" description="Helical" evidence="4">
    <location>
        <begin position="394"/>
        <end position="416"/>
    </location>
</feature>
<feature type="transmembrane region" description="Helical" evidence="4">
    <location>
        <begin position="163"/>
        <end position="184"/>
    </location>
</feature>
<keyword evidence="4" id="KW-1133">Transmembrane helix</keyword>
<dbReference type="AlphaFoldDB" id="A0A8H8CHD1"/>
<dbReference type="SUPFAM" id="SSF103473">
    <property type="entry name" value="MFS general substrate transporter"/>
    <property type="match status" value="1"/>
</dbReference>
<proteinExistence type="inferred from homology"/>
<sequence>MDHSRRHDERVAAKFNLLYRPPLSVRPDLIGLITCSLRNEVLTLNESRRAMTSQDKELESSQEKTSTVVDHTSESTEYTRVANDETTLPEGGLRAWSVVAGVFLSQFCSFGYTNAYGVYNDFYVRRYLVETSTSSQISWIGSVQLWLCLSVGLFTGRAFDAGYFYHLMIGGSILFVFSLFMVSITQPEHYYQLFLSQGIGLGLAIGILYVPGLGILSHYFKRRRALAIGIATCGSAVGGALHPIMLNKWFQGSLGFHSGVKASAGLNAGLLIISLLLMKPKYPPNRKKANSTFRSMRLFLRDPPYVIMIFGTVITLSGLYYPIFFVQLNAIKNGISPNLAFYTIAILNAASVMGRISTNALVYRLGAFNVVVFCIFIASVLVFCTLAIKTAAGTITFAILYGFFSGAYVSLLAPMIGTTADNDSEIGARLGICFTFTGFGGLVGTPIAGALLSTSFIWWRPTIYSGVAVLSGSICFFTSRWLLARRRHTQWI</sequence>
<feature type="transmembrane region" description="Helical" evidence="4">
    <location>
        <begin position="335"/>
        <end position="353"/>
    </location>
</feature>
<keyword evidence="4" id="KW-0472">Membrane</keyword>
<dbReference type="Pfam" id="PF07690">
    <property type="entry name" value="MFS_1"/>
    <property type="match status" value="1"/>
</dbReference>
<feature type="transmembrane region" description="Helical" evidence="4">
    <location>
        <begin position="258"/>
        <end position="278"/>
    </location>
</feature>
<feature type="transmembrane region" description="Helical" evidence="4">
    <location>
        <begin position="225"/>
        <end position="246"/>
    </location>
</feature>
<feature type="transmembrane region" description="Helical" evidence="4">
    <location>
        <begin position="95"/>
        <end position="117"/>
    </location>
</feature>
<dbReference type="InterPro" id="IPR036259">
    <property type="entry name" value="MFS_trans_sf"/>
</dbReference>
<organism evidence="5">
    <name type="scientific">Psilocybe cubensis</name>
    <name type="common">Psychedelic mushroom</name>
    <name type="synonym">Stropharia cubensis</name>
    <dbReference type="NCBI Taxonomy" id="181762"/>
    <lineage>
        <taxon>Eukaryota</taxon>
        <taxon>Fungi</taxon>
        <taxon>Dikarya</taxon>
        <taxon>Basidiomycota</taxon>
        <taxon>Agaricomycotina</taxon>
        <taxon>Agaricomycetes</taxon>
        <taxon>Agaricomycetidae</taxon>
        <taxon>Agaricales</taxon>
        <taxon>Agaricineae</taxon>
        <taxon>Strophariaceae</taxon>
        <taxon>Psilocybe</taxon>
    </lineage>
</organism>
<dbReference type="PANTHER" id="PTHR11360">
    <property type="entry name" value="MONOCARBOXYLATE TRANSPORTER"/>
    <property type="match status" value="1"/>
</dbReference>
<evidence type="ECO:0008006" key="6">
    <source>
        <dbReference type="Google" id="ProtNLM"/>
    </source>
</evidence>
<dbReference type="PANTHER" id="PTHR11360:SF284">
    <property type="entry name" value="EG:103B4.3 PROTEIN-RELATED"/>
    <property type="match status" value="1"/>
</dbReference>
<accession>A0A8H8CHD1</accession>
<evidence type="ECO:0000256" key="2">
    <source>
        <dbReference type="ARBA" id="ARBA00006727"/>
    </source>
</evidence>
<comment type="similarity">
    <text evidence="2">Belongs to the major facilitator superfamily. Monocarboxylate porter (TC 2.A.1.13) family.</text>
</comment>
<dbReference type="GO" id="GO:0016020">
    <property type="term" value="C:membrane"/>
    <property type="evidence" value="ECO:0007669"/>
    <property type="project" value="UniProtKB-SubCell"/>
</dbReference>
<keyword evidence="4" id="KW-0812">Transmembrane</keyword>
<evidence type="ECO:0000256" key="3">
    <source>
        <dbReference type="SAM" id="MobiDB-lite"/>
    </source>
</evidence>
<evidence type="ECO:0000256" key="1">
    <source>
        <dbReference type="ARBA" id="ARBA00004141"/>
    </source>
</evidence>
<feature type="compositionally biased region" description="Polar residues" evidence="3">
    <location>
        <begin position="63"/>
        <end position="75"/>
    </location>
</feature>
<comment type="subcellular location">
    <subcellularLocation>
        <location evidence="1">Membrane</location>
        <topology evidence="1">Multi-pass membrane protein</topology>
    </subcellularLocation>
</comment>
<dbReference type="EMBL" id="JAFIQS010000009">
    <property type="protein sequence ID" value="KAG5165546.1"/>
    <property type="molecule type" value="Genomic_DNA"/>
</dbReference>
<feature type="transmembrane region" description="Helical" evidence="4">
    <location>
        <begin position="137"/>
        <end position="156"/>
    </location>
</feature>
<feature type="region of interest" description="Disordered" evidence="3">
    <location>
        <begin position="52"/>
        <end position="75"/>
    </location>
</feature>
<feature type="transmembrane region" description="Helical" evidence="4">
    <location>
        <begin position="365"/>
        <end position="388"/>
    </location>
</feature>
<feature type="transmembrane region" description="Helical" evidence="4">
    <location>
        <begin position="190"/>
        <end position="213"/>
    </location>
</feature>
<feature type="transmembrane region" description="Helical" evidence="4">
    <location>
        <begin position="304"/>
        <end position="323"/>
    </location>
</feature>